<reference evidence="8 9" key="1">
    <citation type="submission" date="2018-11" db="EMBL/GenBank/DDBJ databases">
        <title>Sequencing the genomes of 1000 actinobacteria strains.</title>
        <authorList>
            <person name="Klenk H.-P."/>
        </authorList>
    </citation>
    <scope>NUCLEOTIDE SEQUENCE [LARGE SCALE GENOMIC DNA]</scope>
    <source>
        <strain evidence="8 9">DSM 14012</strain>
    </source>
</reference>
<organism evidence="8 9">
    <name type="scientific">Plantibacter flavus</name>
    <dbReference type="NCBI Taxonomy" id="150123"/>
    <lineage>
        <taxon>Bacteria</taxon>
        <taxon>Bacillati</taxon>
        <taxon>Actinomycetota</taxon>
        <taxon>Actinomycetes</taxon>
        <taxon>Micrococcales</taxon>
        <taxon>Microbacteriaceae</taxon>
        <taxon>Plantibacter</taxon>
    </lineage>
</organism>
<dbReference type="Proteomes" id="UP000266915">
    <property type="component" value="Unassembled WGS sequence"/>
</dbReference>
<feature type="domain" description="Response regulatory" evidence="7">
    <location>
        <begin position="3"/>
        <end position="118"/>
    </location>
</feature>
<dbReference type="Pfam" id="PF00196">
    <property type="entry name" value="GerE"/>
    <property type="match status" value="1"/>
</dbReference>
<dbReference type="AlphaFoldDB" id="A0A3N2C722"/>
<dbReference type="InterPro" id="IPR039420">
    <property type="entry name" value="WalR-like"/>
</dbReference>
<keyword evidence="2" id="KW-0805">Transcription regulation</keyword>
<evidence type="ECO:0000256" key="2">
    <source>
        <dbReference type="ARBA" id="ARBA00023015"/>
    </source>
</evidence>
<dbReference type="PROSITE" id="PS50110">
    <property type="entry name" value="RESPONSE_REGULATORY"/>
    <property type="match status" value="1"/>
</dbReference>
<keyword evidence="1 5" id="KW-0597">Phosphoprotein</keyword>
<dbReference type="PRINTS" id="PR00038">
    <property type="entry name" value="HTHLUXR"/>
</dbReference>
<dbReference type="InterPro" id="IPR011006">
    <property type="entry name" value="CheY-like_superfamily"/>
</dbReference>
<name>A0A3N2C722_9MICO</name>
<dbReference type="GO" id="GO:0006355">
    <property type="term" value="P:regulation of DNA-templated transcription"/>
    <property type="evidence" value="ECO:0007669"/>
    <property type="project" value="InterPro"/>
</dbReference>
<dbReference type="PANTHER" id="PTHR43214:SF24">
    <property type="entry name" value="TRANSCRIPTIONAL REGULATORY PROTEIN NARL-RELATED"/>
    <property type="match status" value="1"/>
</dbReference>
<dbReference type="PROSITE" id="PS00622">
    <property type="entry name" value="HTH_LUXR_1"/>
    <property type="match status" value="1"/>
</dbReference>
<evidence type="ECO:0000256" key="5">
    <source>
        <dbReference type="PROSITE-ProRule" id="PRU00169"/>
    </source>
</evidence>
<dbReference type="CDD" id="cd17535">
    <property type="entry name" value="REC_NarL-like"/>
    <property type="match status" value="1"/>
</dbReference>
<evidence type="ECO:0000256" key="3">
    <source>
        <dbReference type="ARBA" id="ARBA00023125"/>
    </source>
</evidence>
<keyword evidence="3" id="KW-0238">DNA-binding</keyword>
<dbReference type="Pfam" id="PF00072">
    <property type="entry name" value="Response_reg"/>
    <property type="match status" value="1"/>
</dbReference>
<dbReference type="PANTHER" id="PTHR43214">
    <property type="entry name" value="TWO-COMPONENT RESPONSE REGULATOR"/>
    <property type="match status" value="1"/>
</dbReference>
<protein>
    <submittedName>
        <fullName evidence="8">LuxR family two component transcriptional regulator</fullName>
    </submittedName>
</protein>
<proteinExistence type="predicted"/>
<dbReference type="PROSITE" id="PS50043">
    <property type="entry name" value="HTH_LUXR_2"/>
    <property type="match status" value="1"/>
</dbReference>
<dbReference type="InterPro" id="IPR058245">
    <property type="entry name" value="NreC/VraR/RcsB-like_REC"/>
</dbReference>
<evidence type="ECO:0000256" key="1">
    <source>
        <dbReference type="ARBA" id="ARBA00022553"/>
    </source>
</evidence>
<dbReference type="RefSeq" id="WP_085511124.1">
    <property type="nucleotide sequence ID" value="NZ_FXAP01000002.1"/>
</dbReference>
<accession>A0A3N2C722</accession>
<evidence type="ECO:0000256" key="4">
    <source>
        <dbReference type="ARBA" id="ARBA00023163"/>
    </source>
</evidence>
<gene>
    <name evidence="8" type="ORF">EDD42_3378</name>
</gene>
<dbReference type="EMBL" id="RKHL01000001">
    <property type="protein sequence ID" value="ROR83267.1"/>
    <property type="molecule type" value="Genomic_DNA"/>
</dbReference>
<dbReference type="InterPro" id="IPR000792">
    <property type="entry name" value="Tscrpt_reg_LuxR_C"/>
</dbReference>
<dbReference type="SMART" id="SM00421">
    <property type="entry name" value="HTH_LUXR"/>
    <property type="match status" value="1"/>
</dbReference>
<comment type="caution">
    <text evidence="8">The sequence shown here is derived from an EMBL/GenBank/DDBJ whole genome shotgun (WGS) entry which is preliminary data.</text>
</comment>
<dbReference type="SUPFAM" id="SSF46894">
    <property type="entry name" value="C-terminal effector domain of the bipartite response regulators"/>
    <property type="match status" value="1"/>
</dbReference>
<sequence length="218" mass="23088">MIGVAIVDDEALVRSGFELILGAVEDIEVVASVDGIDAVEAIRASRPDVVLLDVRMPGRNGLDILDELQTWDDPPVVAILTTFDSDDYIARALRSGAAGFLVKDTDPEQLPMLLRSLSAGGIVLSPQVSRTLVGGFARTADREAAKRLSGLTGREQDVLAALRTGASNTEIGETLHLSRATVKDHVSAILGKLEVTTRLEAAIIAERAGVRGDEAAPR</sequence>
<dbReference type="CDD" id="cd06170">
    <property type="entry name" value="LuxR_C_like"/>
    <property type="match status" value="1"/>
</dbReference>
<dbReference type="SUPFAM" id="SSF52172">
    <property type="entry name" value="CheY-like"/>
    <property type="match status" value="1"/>
</dbReference>
<evidence type="ECO:0000259" key="6">
    <source>
        <dbReference type="PROSITE" id="PS50043"/>
    </source>
</evidence>
<keyword evidence="4" id="KW-0804">Transcription</keyword>
<feature type="modified residue" description="4-aspartylphosphate" evidence="5">
    <location>
        <position position="53"/>
    </location>
</feature>
<evidence type="ECO:0000313" key="9">
    <source>
        <dbReference type="Proteomes" id="UP000266915"/>
    </source>
</evidence>
<evidence type="ECO:0000259" key="7">
    <source>
        <dbReference type="PROSITE" id="PS50110"/>
    </source>
</evidence>
<dbReference type="Gene3D" id="3.40.50.2300">
    <property type="match status" value="1"/>
</dbReference>
<dbReference type="InterPro" id="IPR016032">
    <property type="entry name" value="Sig_transdc_resp-reg_C-effctor"/>
</dbReference>
<dbReference type="InterPro" id="IPR001789">
    <property type="entry name" value="Sig_transdc_resp-reg_receiver"/>
</dbReference>
<keyword evidence="9" id="KW-1185">Reference proteome</keyword>
<dbReference type="GO" id="GO:0000160">
    <property type="term" value="P:phosphorelay signal transduction system"/>
    <property type="evidence" value="ECO:0007669"/>
    <property type="project" value="InterPro"/>
</dbReference>
<dbReference type="GO" id="GO:0003677">
    <property type="term" value="F:DNA binding"/>
    <property type="evidence" value="ECO:0007669"/>
    <property type="project" value="UniProtKB-KW"/>
</dbReference>
<feature type="domain" description="HTH luxR-type" evidence="6">
    <location>
        <begin position="144"/>
        <end position="209"/>
    </location>
</feature>
<evidence type="ECO:0000313" key="8">
    <source>
        <dbReference type="EMBL" id="ROR83267.1"/>
    </source>
</evidence>
<dbReference type="SMART" id="SM00448">
    <property type="entry name" value="REC"/>
    <property type="match status" value="1"/>
</dbReference>